<proteinExistence type="predicted"/>
<dbReference type="Proteomes" id="UP001239397">
    <property type="component" value="Chromosome"/>
</dbReference>
<gene>
    <name evidence="2" type="ORF">QRX60_34700</name>
</gene>
<dbReference type="RefSeq" id="WP_285995657.1">
    <property type="nucleotide sequence ID" value="NZ_CP127295.1"/>
</dbReference>
<dbReference type="Pfam" id="PF04717">
    <property type="entry name" value="Phage_base_V"/>
    <property type="match status" value="1"/>
</dbReference>
<dbReference type="EMBL" id="CP127295">
    <property type="protein sequence ID" value="WIX99174.1"/>
    <property type="molecule type" value="Genomic_DNA"/>
</dbReference>
<keyword evidence="3" id="KW-1185">Reference proteome</keyword>
<organism evidence="2 3">
    <name type="scientific">Amycolatopsis mongoliensis</name>
    <dbReference type="NCBI Taxonomy" id="715475"/>
    <lineage>
        <taxon>Bacteria</taxon>
        <taxon>Bacillati</taxon>
        <taxon>Actinomycetota</taxon>
        <taxon>Actinomycetes</taxon>
        <taxon>Pseudonocardiales</taxon>
        <taxon>Pseudonocardiaceae</taxon>
        <taxon>Amycolatopsis</taxon>
    </lineage>
</organism>
<name>A0A9Y2NIH8_9PSEU</name>
<reference evidence="2 3" key="1">
    <citation type="submission" date="2023-06" db="EMBL/GenBank/DDBJ databases">
        <authorList>
            <person name="Oyuntsetseg B."/>
            <person name="Kim S.B."/>
        </authorList>
    </citation>
    <scope>NUCLEOTIDE SEQUENCE [LARGE SCALE GENOMIC DNA]</scope>
    <source>
        <strain evidence="2 3">4-36</strain>
    </source>
</reference>
<protein>
    <submittedName>
        <fullName evidence="2">Phage baseplate assembly protein V</fullName>
    </submittedName>
</protein>
<evidence type="ECO:0000259" key="1">
    <source>
        <dbReference type="Pfam" id="PF04717"/>
    </source>
</evidence>
<evidence type="ECO:0000313" key="3">
    <source>
        <dbReference type="Proteomes" id="UP001239397"/>
    </source>
</evidence>
<dbReference type="InterPro" id="IPR037026">
    <property type="entry name" value="Vgr_OB-fold_dom_sf"/>
</dbReference>
<dbReference type="AlphaFoldDB" id="A0A9Y2NIH8"/>
<accession>A0A9Y2NIH8</accession>
<dbReference type="KEGG" id="amog:QRX60_34700"/>
<feature type="domain" description="Gp5/Type VI secretion system Vgr protein OB-fold" evidence="1">
    <location>
        <begin position="11"/>
        <end position="85"/>
    </location>
</feature>
<sequence length="170" mass="17700">MPEAGHYLGKYRGTVVTNVDPMRQGRIQVRVPDVLGETPSSWAMPCFPVAGPQMGAYVIPPVGAGVWVEFEQGDLSYPIWVGCWYGSQAELPSDALLGNPAQPSIVVQTPGGHTLVMSDLPGGPGITLKTMTGASIVISDLGITIDNGKGASIELSGPTVSINKQALAVT</sequence>
<dbReference type="SUPFAM" id="SSF69255">
    <property type="entry name" value="gp5 N-terminal domain-like"/>
    <property type="match status" value="1"/>
</dbReference>
<dbReference type="Gene3D" id="2.40.50.230">
    <property type="entry name" value="Gp5 N-terminal domain"/>
    <property type="match status" value="1"/>
</dbReference>
<dbReference type="InterPro" id="IPR006531">
    <property type="entry name" value="Gp5/Vgr_OB"/>
</dbReference>
<evidence type="ECO:0000313" key="2">
    <source>
        <dbReference type="EMBL" id="WIX99174.1"/>
    </source>
</evidence>